<evidence type="ECO:0000313" key="1">
    <source>
        <dbReference type="EMBL" id="WDE05051.1"/>
    </source>
</evidence>
<gene>
    <name evidence="1" type="ORF">SG34_027755</name>
</gene>
<proteinExistence type="predicted"/>
<protein>
    <submittedName>
        <fullName evidence="1">Formate dehydrogenase subunit delta</fullName>
    </submittedName>
</protein>
<organism evidence="1 2">
    <name type="scientific">Thalassomonas viridans</name>
    <dbReference type="NCBI Taxonomy" id="137584"/>
    <lineage>
        <taxon>Bacteria</taxon>
        <taxon>Pseudomonadati</taxon>
        <taxon>Pseudomonadota</taxon>
        <taxon>Gammaproteobacteria</taxon>
        <taxon>Alteromonadales</taxon>
        <taxon>Colwelliaceae</taxon>
        <taxon>Thalassomonas</taxon>
    </lineage>
</organism>
<reference evidence="1 2" key="1">
    <citation type="journal article" date="2015" name="Genome Announc.">
        <title>Draft Genome Sequences of Marine Isolates of Thalassomonas viridans and Thalassomonas actiniarum.</title>
        <authorList>
            <person name="Olonade I."/>
            <person name="van Zyl L.J."/>
            <person name="Trindade M."/>
        </authorList>
    </citation>
    <scope>NUCLEOTIDE SEQUENCE [LARGE SCALE GENOMIC DNA]</scope>
    <source>
        <strain evidence="1 2">XOM25</strain>
    </source>
</reference>
<dbReference type="InterPro" id="IPR021074">
    <property type="entry name" value="Formate_DH_dsu"/>
</dbReference>
<accession>A0AAE9Z1F2</accession>
<dbReference type="RefSeq" id="WP_044838773.1">
    <property type="nucleotide sequence ID" value="NZ_CP059733.1"/>
</dbReference>
<dbReference type="EMBL" id="CP059733">
    <property type="protein sequence ID" value="WDE05051.1"/>
    <property type="molecule type" value="Genomic_DNA"/>
</dbReference>
<keyword evidence="2" id="KW-1185">Reference proteome</keyword>
<name>A0AAE9Z1F2_9GAMM</name>
<dbReference type="KEGG" id="tvd:SG34_027755"/>
<evidence type="ECO:0000313" key="2">
    <source>
        <dbReference type="Proteomes" id="UP000032352"/>
    </source>
</evidence>
<reference evidence="1 2" key="2">
    <citation type="journal article" date="2022" name="Mar. Drugs">
        <title>Bioassay-Guided Fractionation Leads to the Detection of Cholic Acid Generated by the Rare Thalassomonas sp.</title>
        <authorList>
            <person name="Pheiffer F."/>
            <person name="Schneider Y.K."/>
            <person name="Hansen E.H."/>
            <person name="Andersen J.H."/>
            <person name="Isaksson J."/>
            <person name="Busche T."/>
            <person name="R C."/>
            <person name="Kalinowski J."/>
            <person name="Zyl L.V."/>
            <person name="Trindade M."/>
        </authorList>
    </citation>
    <scope>NUCLEOTIDE SEQUENCE [LARGE SCALE GENOMIC DNA]</scope>
    <source>
        <strain evidence="1 2">XOM25</strain>
    </source>
</reference>
<dbReference type="Proteomes" id="UP000032352">
    <property type="component" value="Chromosome"/>
</dbReference>
<dbReference type="Pfam" id="PF11390">
    <property type="entry name" value="FdsD"/>
    <property type="match status" value="1"/>
</dbReference>
<dbReference type="AlphaFoldDB" id="A0AAE9Z1F2"/>
<sequence>MPSAKVNNLIKMVNQIAANICFQSTEQEAVAKITNHLQLFWAKSMKQDIIEYYQQDGEGLSELASQAVARLAGQ</sequence>